<evidence type="ECO:0000313" key="4">
    <source>
        <dbReference type="EMBL" id="KAG0657353.1"/>
    </source>
</evidence>
<organism evidence="4 5">
    <name type="scientific">Rhodotorula mucilaginosa</name>
    <name type="common">Yeast</name>
    <name type="synonym">Rhodotorula rubra</name>
    <dbReference type="NCBI Taxonomy" id="5537"/>
    <lineage>
        <taxon>Eukaryota</taxon>
        <taxon>Fungi</taxon>
        <taxon>Dikarya</taxon>
        <taxon>Basidiomycota</taxon>
        <taxon>Pucciniomycotina</taxon>
        <taxon>Microbotryomycetes</taxon>
        <taxon>Sporidiobolales</taxon>
        <taxon>Sporidiobolaceae</taxon>
        <taxon>Rhodotorula</taxon>
    </lineage>
</organism>
<feature type="compositionally biased region" description="Basic and acidic residues" evidence="3">
    <location>
        <begin position="711"/>
        <end position="722"/>
    </location>
</feature>
<dbReference type="Pfam" id="PF13855">
    <property type="entry name" value="LRR_8"/>
    <property type="match status" value="1"/>
</dbReference>
<comment type="caution">
    <text evidence="4">The sequence shown here is derived from an EMBL/GenBank/DDBJ whole genome shotgun (WGS) entry which is preliminary data.</text>
</comment>
<evidence type="ECO:0000313" key="5">
    <source>
        <dbReference type="Proteomes" id="UP000777482"/>
    </source>
</evidence>
<evidence type="ECO:0008006" key="6">
    <source>
        <dbReference type="Google" id="ProtNLM"/>
    </source>
</evidence>
<feature type="region of interest" description="Disordered" evidence="3">
    <location>
        <begin position="648"/>
        <end position="760"/>
    </location>
</feature>
<dbReference type="SMART" id="SM00369">
    <property type="entry name" value="LRR_TYP"/>
    <property type="match status" value="11"/>
</dbReference>
<feature type="compositionally biased region" description="Acidic residues" evidence="3">
    <location>
        <begin position="96"/>
        <end position="110"/>
    </location>
</feature>
<feature type="compositionally biased region" description="Basic and acidic residues" evidence="3">
    <location>
        <begin position="672"/>
        <end position="705"/>
    </location>
</feature>
<dbReference type="AlphaFoldDB" id="A0A9P7B3B9"/>
<dbReference type="InterPro" id="IPR001611">
    <property type="entry name" value="Leu-rich_rpt"/>
</dbReference>
<reference evidence="4 5" key="1">
    <citation type="submission" date="2020-11" db="EMBL/GenBank/DDBJ databases">
        <title>Kefir isolates.</title>
        <authorList>
            <person name="Marcisauskas S."/>
            <person name="Kim Y."/>
            <person name="Blasche S."/>
        </authorList>
    </citation>
    <scope>NUCLEOTIDE SEQUENCE [LARGE SCALE GENOMIC DNA]</scope>
    <source>
        <strain evidence="4 5">KR</strain>
    </source>
</reference>
<feature type="compositionally biased region" description="Acidic residues" evidence="3">
    <location>
        <begin position="723"/>
        <end position="739"/>
    </location>
</feature>
<dbReference type="SUPFAM" id="SSF52058">
    <property type="entry name" value="L domain-like"/>
    <property type="match status" value="2"/>
</dbReference>
<dbReference type="OrthoDB" id="1517790at2759"/>
<dbReference type="GO" id="GO:0005737">
    <property type="term" value="C:cytoplasm"/>
    <property type="evidence" value="ECO:0007669"/>
    <property type="project" value="TreeGrafter"/>
</dbReference>
<dbReference type="EMBL" id="PUHQ01000082">
    <property type="protein sequence ID" value="KAG0657353.1"/>
    <property type="molecule type" value="Genomic_DNA"/>
</dbReference>
<dbReference type="Proteomes" id="UP000777482">
    <property type="component" value="Unassembled WGS sequence"/>
</dbReference>
<dbReference type="PROSITE" id="PS51450">
    <property type="entry name" value="LRR"/>
    <property type="match status" value="6"/>
</dbReference>
<sequence>MSAPNTPIRSRTRPPQSVRGDAATPDQQQPSRRAALSPRSTATASPQIKAALAALRNRRSPLAESSNFKAAETRTDSPSRDAFSTPVRQRNAPSDEPVEQAEQAGEDAEMSEPVQLEWKLTDEAAMVERAKRTGLLNLASRGLTAVPRKVYSSLIHHSSPFHPSRRRPFDYRTEEQFDFSIAVDNDNGSSSGAEKAEGEGAVPWYEQEVLKSLNLGNNELEAVEEEMGGFEELEFLDLHNNRLTAIPSSLAFLHNLTSLTLSHNRLSTFPLQVLNLVSLRELSLAHNELTSLWPVDWRDQLKAAVQAPDASPSATPEHVDRFADVLGPALGQLGTASSSSSSSSPPPPPLPNLKVLSLAGNRLGTTLKQPDFALPARLASLDLSDCGFVDSDIPIHPLGQLPDLAELDLSRNQLGDHFPSALPADSATTQATEALLFPALEKLHVAVNPIESLEHLEAFLTARVSRPINYFGLPKVVENLVRNQERRDGRRIGVPVKNDSRSPASIDEKSAPKAVEAVPPSPDDPQVPVTPLEVDVRECFLRNEQARRRALFPPTASSLARDRAERLQRARVGPHTGTSSMAENGSQEVSRPASPGVPISPTSSMFDPNFVQAPAVEGSSSDTPLTPTRRRQVVLEAWEIEAAAGLSTPAGRRKAAARAAREAEQAAAAAAEEEKRRREQVEEAAERRRRKEQIEREAEDRKANELADLMRNVKLDDAREDREVPDDDDEAEGSMDESVDPPPYSPRSPPRSPSPVPSPAVVLAPTLNLANGGGSIEHDAEDPALALVLSSITRTAGKVSVNLTSRALSTLPPRSSHASAGSGSNELAKVTHIDCSQNQLTKLPCAILHGWQSTRALRVLDLSRNRLATLDLLPTAAENDNLFPCLEVLDLSSNALPSTVSRAAGEAPIPLLAALASLAPSLSVLRLRQNRLTNVSGIENLVTGTSSSSTRPERKRRLRVLDLGENRISDLDALCAIAEDRTAVSTWQCDELDLGMNEIRQLPPKLGLLPDNLILHLIGNAFRFPKREVYEHAGERRVIPWLRERLQA</sequence>
<keyword evidence="1" id="KW-0433">Leucine-rich repeat</keyword>
<evidence type="ECO:0000256" key="2">
    <source>
        <dbReference type="ARBA" id="ARBA00022737"/>
    </source>
</evidence>
<keyword evidence="2" id="KW-0677">Repeat</keyword>
<feature type="region of interest" description="Disordered" evidence="3">
    <location>
        <begin position="333"/>
        <end position="355"/>
    </location>
</feature>
<feature type="compositionally biased region" description="Polar residues" evidence="3">
    <location>
        <begin position="1"/>
        <end position="15"/>
    </location>
</feature>
<evidence type="ECO:0000256" key="1">
    <source>
        <dbReference type="ARBA" id="ARBA00022614"/>
    </source>
</evidence>
<feature type="region of interest" description="Disordered" evidence="3">
    <location>
        <begin position="490"/>
        <end position="529"/>
    </location>
</feature>
<gene>
    <name evidence="4" type="ORF">C6P46_006537</name>
</gene>
<protein>
    <recommendedName>
        <fullName evidence="6">L domain-like protein</fullName>
    </recommendedName>
</protein>
<dbReference type="Gene3D" id="3.80.10.10">
    <property type="entry name" value="Ribonuclease Inhibitor"/>
    <property type="match status" value="3"/>
</dbReference>
<keyword evidence="5" id="KW-1185">Reference proteome</keyword>
<feature type="compositionally biased region" description="Pro residues" evidence="3">
    <location>
        <begin position="740"/>
        <end position="758"/>
    </location>
</feature>
<evidence type="ECO:0000256" key="3">
    <source>
        <dbReference type="SAM" id="MobiDB-lite"/>
    </source>
</evidence>
<dbReference type="InterPro" id="IPR032675">
    <property type="entry name" value="LRR_dom_sf"/>
</dbReference>
<proteinExistence type="predicted"/>
<feature type="compositionally biased region" description="Polar residues" evidence="3">
    <location>
        <begin position="576"/>
        <end position="589"/>
    </location>
</feature>
<accession>A0A9P7B3B9</accession>
<feature type="region of interest" description="Disordered" evidence="3">
    <location>
        <begin position="569"/>
        <end position="627"/>
    </location>
</feature>
<dbReference type="PANTHER" id="PTHR15454">
    <property type="entry name" value="NISCHARIN RELATED"/>
    <property type="match status" value="1"/>
</dbReference>
<name>A0A9P7B3B9_RHOMI</name>
<dbReference type="InterPro" id="IPR003591">
    <property type="entry name" value="Leu-rich_rpt_typical-subtyp"/>
</dbReference>
<feature type="region of interest" description="Disordered" evidence="3">
    <location>
        <begin position="1"/>
        <end position="112"/>
    </location>
</feature>